<dbReference type="InterPro" id="IPR013762">
    <property type="entry name" value="Integrase-like_cat_sf"/>
</dbReference>
<dbReference type="InterPro" id="IPR002104">
    <property type="entry name" value="Integrase_catalytic"/>
</dbReference>
<evidence type="ECO:0000256" key="1">
    <source>
        <dbReference type="ARBA" id="ARBA00004496"/>
    </source>
</evidence>
<evidence type="ECO:0000313" key="5">
    <source>
        <dbReference type="EMBL" id="MBB4668139.1"/>
    </source>
</evidence>
<dbReference type="Proteomes" id="UP000573729">
    <property type="component" value="Unassembled WGS sequence"/>
</dbReference>
<reference evidence="5 6" key="1">
    <citation type="submission" date="2020-08" db="EMBL/GenBank/DDBJ databases">
        <title>Sequencing the genomes of 1000 actinobacteria strains.</title>
        <authorList>
            <person name="Klenk H.-P."/>
        </authorList>
    </citation>
    <scope>NUCLEOTIDE SEQUENCE [LARGE SCALE GENOMIC DNA]</scope>
    <source>
        <strain evidence="5 6">DSM 24947</strain>
    </source>
</reference>
<dbReference type="GO" id="GO:0015074">
    <property type="term" value="P:DNA integration"/>
    <property type="evidence" value="ECO:0007669"/>
    <property type="project" value="UniProtKB-KW"/>
</dbReference>
<evidence type="ECO:0000313" key="6">
    <source>
        <dbReference type="Proteomes" id="UP000573729"/>
    </source>
</evidence>
<dbReference type="InterPro" id="IPR011010">
    <property type="entry name" value="DNA_brk_join_enz"/>
</dbReference>
<protein>
    <submittedName>
        <fullName evidence="5">Site-specific recombinase XerD</fullName>
    </submittedName>
</protein>
<dbReference type="EMBL" id="JACHMD010000001">
    <property type="protein sequence ID" value="MBB4668139.1"/>
    <property type="molecule type" value="Genomic_DNA"/>
</dbReference>
<dbReference type="AlphaFoldDB" id="A0A7W7FM86"/>
<dbReference type="Gene3D" id="1.10.443.10">
    <property type="entry name" value="Intergrase catalytic core"/>
    <property type="match status" value="1"/>
</dbReference>
<organism evidence="5 6">
    <name type="scientific">Microbacterium marinum</name>
    <dbReference type="NCBI Taxonomy" id="421115"/>
    <lineage>
        <taxon>Bacteria</taxon>
        <taxon>Bacillati</taxon>
        <taxon>Actinomycetota</taxon>
        <taxon>Actinomycetes</taxon>
        <taxon>Micrococcales</taxon>
        <taxon>Microbacteriaceae</taxon>
        <taxon>Microbacterium</taxon>
    </lineage>
</organism>
<keyword evidence="6" id="KW-1185">Reference proteome</keyword>
<sequence length="380" mass="42952">MHHEDVLEVDPSSAQRLVSARNVIHLDPEGAVLDGMLNGWRAQQIARFLKAPTIAARERLVRRFVDFTGMYPWQWTPAEAEAWISELRSGVKPLRLSTLRGYEIDIKMFCEYITDPRYPWLSECEARFGAAPRQVFHEDNSIVHVSEYEGDAARRPLTFDEVQALFDAADGLAARILSRRRKGAVQAVRDAALLKCVYAFGLRRREAVMLDLVDLRRNAKLPHLDRFGALSVRHGKASRGGPSKRRTVLTVPEMGWIAETLAHYLDEVRPALSSSSSSSPALWVTERGTRLSRRAANEAFCTARDAAGIDSSLDLHSLRHSYVTHLVEFDYPERFIQEQVGHSFSSTTAIYVGVSNEYRNRLLTQAIHTRYGADFEEAAR</sequence>
<dbReference type="InterPro" id="IPR050090">
    <property type="entry name" value="Tyrosine_recombinase_XerCD"/>
</dbReference>
<gene>
    <name evidence="5" type="ORF">BKA24_002848</name>
</gene>
<evidence type="ECO:0000259" key="4">
    <source>
        <dbReference type="PROSITE" id="PS51898"/>
    </source>
</evidence>
<dbReference type="PANTHER" id="PTHR30349">
    <property type="entry name" value="PHAGE INTEGRASE-RELATED"/>
    <property type="match status" value="1"/>
</dbReference>
<comment type="subcellular location">
    <subcellularLocation>
        <location evidence="1">Cytoplasm</location>
    </subcellularLocation>
</comment>
<dbReference type="PROSITE" id="PS51898">
    <property type="entry name" value="TYR_RECOMBINASE"/>
    <property type="match status" value="1"/>
</dbReference>
<accession>A0A7W7FM86</accession>
<keyword evidence="3" id="KW-0233">DNA recombination</keyword>
<dbReference type="RefSeq" id="WP_071330019.1">
    <property type="nucleotide sequence ID" value="NZ_JACHMD010000001.1"/>
</dbReference>
<dbReference type="GO" id="GO:0006310">
    <property type="term" value="P:DNA recombination"/>
    <property type="evidence" value="ECO:0007669"/>
    <property type="project" value="UniProtKB-KW"/>
</dbReference>
<evidence type="ECO:0000256" key="3">
    <source>
        <dbReference type="ARBA" id="ARBA00023172"/>
    </source>
</evidence>
<dbReference type="GO" id="GO:0003677">
    <property type="term" value="F:DNA binding"/>
    <property type="evidence" value="ECO:0007669"/>
    <property type="project" value="InterPro"/>
</dbReference>
<keyword evidence="2" id="KW-0229">DNA integration</keyword>
<name>A0A7W7FM86_9MICO</name>
<comment type="caution">
    <text evidence="5">The sequence shown here is derived from an EMBL/GenBank/DDBJ whole genome shotgun (WGS) entry which is preliminary data.</text>
</comment>
<dbReference type="SUPFAM" id="SSF56349">
    <property type="entry name" value="DNA breaking-rejoining enzymes"/>
    <property type="match status" value="1"/>
</dbReference>
<dbReference type="GO" id="GO:0005737">
    <property type="term" value="C:cytoplasm"/>
    <property type="evidence" value="ECO:0007669"/>
    <property type="project" value="UniProtKB-SubCell"/>
</dbReference>
<feature type="domain" description="Tyr recombinase" evidence="4">
    <location>
        <begin position="152"/>
        <end position="364"/>
    </location>
</feature>
<dbReference type="PANTHER" id="PTHR30349:SF77">
    <property type="entry name" value="TYROSINE RECOMBINASE XERC"/>
    <property type="match status" value="1"/>
</dbReference>
<evidence type="ECO:0000256" key="2">
    <source>
        <dbReference type="ARBA" id="ARBA00022908"/>
    </source>
</evidence>
<dbReference type="Pfam" id="PF00589">
    <property type="entry name" value="Phage_integrase"/>
    <property type="match status" value="1"/>
</dbReference>
<proteinExistence type="predicted"/>